<evidence type="ECO:0000256" key="6">
    <source>
        <dbReference type="ARBA" id="ARBA00023054"/>
    </source>
</evidence>
<feature type="domain" description="Kinetochore protein Nuf2 N-terminal" evidence="9">
    <location>
        <begin position="3"/>
        <end position="131"/>
    </location>
</feature>
<keyword evidence="4" id="KW-0132">Cell division</keyword>
<dbReference type="Proteomes" id="UP000243127">
    <property type="component" value="Nucleomorph 3"/>
</dbReference>
<comment type="similarity">
    <text evidence="2">Belongs to the NUF2 family.</text>
</comment>
<dbReference type="GeneID" id="5739556"/>
<organism evidence="10 11">
    <name type="scientific">Hemiselmis andersenii</name>
    <name type="common">Cryptophyte alga</name>
    <dbReference type="NCBI Taxonomy" id="464988"/>
    <lineage>
        <taxon>Eukaryota</taxon>
        <taxon>Cryptophyceae</taxon>
        <taxon>Cryptomonadales</taxon>
        <taxon>Hemiselmidaceae</taxon>
        <taxon>Hemiselmis</taxon>
    </lineage>
</organism>
<dbReference type="GO" id="GO:0031262">
    <property type="term" value="C:Ndc80 complex"/>
    <property type="evidence" value="ECO:0007669"/>
    <property type="project" value="InterPro"/>
</dbReference>
<evidence type="ECO:0000256" key="5">
    <source>
        <dbReference type="ARBA" id="ARBA00022776"/>
    </source>
</evidence>
<evidence type="ECO:0000256" key="1">
    <source>
        <dbReference type="ARBA" id="ARBA00004584"/>
    </source>
</evidence>
<keyword evidence="7" id="KW-0131">Cell cycle</keyword>
<dbReference type="Gene3D" id="1.10.418.60">
    <property type="entry name" value="Ncd80 complex, Nuf2 subunit"/>
    <property type="match status" value="1"/>
</dbReference>
<evidence type="ECO:0000313" key="11">
    <source>
        <dbReference type="Proteomes" id="UP000243127"/>
    </source>
</evidence>
<dbReference type="EMBL" id="CP000883">
    <property type="protein sequence ID" value="ABW98219.1"/>
    <property type="molecule type" value="Genomic_DNA"/>
</dbReference>
<keyword evidence="6" id="KW-0175">Coiled coil</keyword>
<dbReference type="RefSeq" id="XP_001712544.1">
    <property type="nucleotide sequence ID" value="XM_001712492.1"/>
</dbReference>
<keyword evidence="5" id="KW-0498">Mitosis</keyword>
<keyword evidence="8" id="KW-0137">Centromere</keyword>
<dbReference type="AlphaFoldDB" id="A9BL36"/>
<dbReference type="GO" id="GO:0051301">
    <property type="term" value="P:cell division"/>
    <property type="evidence" value="ECO:0007669"/>
    <property type="project" value="UniProtKB-KW"/>
</dbReference>
<sequence>MENLFPVLNYGDISKCFSQLKIPDFDKNIKNLSQEIFKTILRKFLEYFAGKTFLEIYQPKILALDYLTYPELHEESIVFLTEHRLLQKMVKVSSLIDLWLFDYIKIETSRNEKIISGIINFARFKEKKILNLTKYSKIFFKILTSSFEVDLSLKFLKKKTIFFQRNFPKYSINPKNLNFKKQEQFDFFSCQFFNFYYPKKTQLKAQKYENLKTEKIIKKNKKVYTKIYKIFSPNKNFESTLKKKFIHEQKNKINFLEFLELQKKNFQALIFKYLKKNLFQFMFKRKNVCLLLLKNLYLQKKKFNSMRSKEIPLKKKKKKSVLEKKNVKLLEKSVKKKKFFFLKKPKLIANKNHHKNYKTMTIVKKFFFYLWKKNTDNNIFCYYCLFLIYLNLKKK</sequence>
<comment type="subcellular location">
    <subcellularLocation>
        <location evidence="1">Chromosome</location>
        <location evidence="1">Centromere</location>
    </subcellularLocation>
</comment>
<dbReference type="InterPro" id="IPR005549">
    <property type="entry name" value="Kinetochore_Nuf2_N"/>
</dbReference>
<evidence type="ECO:0000256" key="7">
    <source>
        <dbReference type="ARBA" id="ARBA00023306"/>
    </source>
</evidence>
<geneLocation type="nucleomorph" evidence="10"/>
<keyword evidence="10" id="KW-0542">Nucleomorph</keyword>
<dbReference type="Pfam" id="PF03800">
    <property type="entry name" value="Nuf2"/>
    <property type="match status" value="1"/>
</dbReference>
<gene>
    <name evidence="10" type="ORF">HAN_3g409</name>
</gene>
<evidence type="ECO:0000313" key="10">
    <source>
        <dbReference type="EMBL" id="ABW98219.1"/>
    </source>
</evidence>
<protein>
    <recommendedName>
        <fullName evidence="9">Kinetochore protein Nuf2 N-terminal domain-containing protein</fullName>
    </recommendedName>
</protein>
<keyword evidence="3" id="KW-0158">Chromosome</keyword>
<evidence type="ECO:0000256" key="3">
    <source>
        <dbReference type="ARBA" id="ARBA00022454"/>
    </source>
</evidence>
<evidence type="ECO:0000256" key="4">
    <source>
        <dbReference type="ARBA" id="ARBA00022618"/>
    </source>
</evidence>
<reference evidence="10 11" key="1">
    <citation type="journal article" date="2007" name="Proc. Natl. Acad. Sci. U.S.A.">
        <title>Nucleomorph genome of Hemiselmis andersenii reveals complete intron loss and compaction as a driver of protein structure and function.</title>
        <authorList>
            <person name="Lane C.E."/>
            <person name="van den Heuvel K."/>
            <person name="Kozera C."/>
            <person name="Curtis B.A."/>
            <person name="Parsons B.J."/>
            <person name="Bowman S."/>
            <person name="Archibald J.M."/>
        </authorList>
    </citation>
    <scope>NUCLEOTIDE SEQUENCE [LARGE SCALE GENOMIC DNA]</scope>
    <source>
        <strain evidence="10 11">CCMP644</strain>
    </source>
</reference>
<name>A9BL36_HEMAN</name>
<evidence type="ECO:0000256" key="8">
    <source>
        <dbReference type="ARBA" id="ARBA00023328"/>
    </source>
</evidence>
<dbReference type="InterPro" id="IPR038275">
    <property type="entry name" value="Nuf2_N_sf"/>
</dbReference>
<evidence type="ECO:0000259" key="9">
    <source>
        <dbReference type="Pfam" id="PF03800"/>
    </source>
</evidence>
<evidence type="ECO:0000256" key="2">
    <source>
        <dbReference type="ARBA" id="ARBA00005498"/>
    </source>
</evidence>
<proteinExistence type="inferred from homology"/>
<accession>A9BL36</accession>